<protein>
    <recommendedName>
        <fullName evidence="5">Guanine nucleotide-binding protein subunit gamma</fullName>
    </recommendedName>
</protein>
<keyword evidence="2 5" id="KW-1003">Cell membrane</keyword>
<evidence type="ECO:0000256" key="5">
    <source>
        <dbReference type="RuleBase" id="RU004973"/>
    </source>
</evidence>
<dbReference type="AlphaFoldDB" id="L0I6X7"/>
<evidence type="ECO:0000256" key="1">
    <source>
        <dbReference type="ARBA" id="ARBA00007431"/>
    </source>
</evidence>
<dbReference type="EMBL" id="JX564547">
    <property type="protein sequence ID" value="AGB13745.1"/>
    <property type="molecule type" value="Genomic_DNA"/>
</dbReference>
<evidence type="ECO:0000256" key="2">
    <source>
        <dbReference type="ARBA" id="ARBA00022475"/>
    </source>
</evidence>
<comment type="function">
    <text evidence="5">Guanine nucleotide-binding proteins (G proteins) are involved as a modulator or transducer in various transmembrane signaling systems. The beta and gamma chains are required for the GTPase activity, for replacement of GDP by GTP, and for G protein-effector interaction.</text>
</comment>
<dbReference type="InterPro" id="IPR036284">
    <property type="entry name" value="GGL_sf"/>
</dbReference>
<proteinExistence type="inferred from homology"/>
<dbReference type="SMART" id="SM00224">
    <property type="entry name" value="GGL"/>
    <property type="match status" value="1"/>
</dbReference>
<feature type="region of interest" description="Disordered" evidence="6">
    <location>
        <begin position="35"/>
        <end position="61"/>
    </location>
</feature>
<evidence type="ECO:0000259" key="7">
    <source>
        <dbReference type="PROSITE" id="PS50058"/>
    </source>
</evidence>
<dbReference type="CDD" id="cd00068">
    <property type="entry name" value="GGL"/>
    <property type="match status" value="1"/>
</dbReference>
<keyword evidence="5" id="KW-0449">Lipoprotein</keyword>
<dbReference type="GO" id="GO:0005834">
    <property type="term" value="C:heterotrimeric G-protein complex"/>
    <property type="evidence" value="ECO:0007669"/>
    <property type="project" value="InterPro"/>
</dbReference>
<dbReference type="PROSITE" id="PS50058">
    <property type="entry name" value="G_PROTEIN_GAMMA"/>
    <property type="match status" value="1"/>
</dbReference>
<dbReference type="GO" id="GO:0031681">
    <property type="term" value="F:G-protein beta-subunit binding"/>
    <property type="evidence" value="ECO:0007669"/>
    <property type="project" value="InterPro"/>
</dbReference>
<dbReference type="HOGENOM" id="CLU_2925326_0_0_1"/>
<dbReference type="InterPro" id="IPR001770">
    <property type="entry name" value="G-protein_gamma"/>
</dbReference>
<dbReference type="GO" id="GO:0007186">
    <property type="term" value="P:G protein-coupled receptor signaling pathway"/>
    <property type="evidence" value="ECO:0007669"/>
    <property type="project" value="InterPro"/>
</dbReference>
<dbReference type="Gene3D" id="4.10.260.10">
    <property type="entry name" value="Transducin (heterotrimeric G protein), gamma chain"/>
    <property type="match status" value="1"/>
</dbReference>
<reference evidence="8" key="1">
    <citation type="journal article" date="2012" name="BMC Biol.">
        <title>Genomic organization, evolution, and expression of photoprotein and opsin genes in Mnemiopsis leidyi: a new view of ctenophore photocytes.</title>
        <authorList>
            <person name="Schnitzler C.E."/>
            <person name="Pang K."/>
            <person name="Powers M.L."/>
            <person name="Reitzel A.M."/>
            <person name="Ryan J.F."/>
            <person name="Simmons D."/>
            <person name="Tada T."/>
            <person name="Park M."/>
            <person name="Gupta J."/>
            <person name="Brooks S.Y."/>
            <person name="Blakesley R.W."/>
            <person name="Yokoyama S."/>
            <person name="Haddock S.H."/>
            <person name="Martindale M.Q."/>
            <person name="Baxevanis A.D."/>
        </authorList>
    </citation>
    <scope>NUCLEOTIDE SEQUENCE</scope>
</reference>
<keyword evidence="4 5" id="KW-0807">Transducer</keyword>
<sequence>MHSKEIEQLKRELAIERIAVSSAVAELIQYTQDNKSRDPFLSGVPSDHPSRKSSKSKCVLV</sequence>
<evidence type="ECO:0000256" key="3">
    <source>
        <dbReference type="ARBA" id="ARBA00023136"/>
    </source>
</evidence>
<accession>L0I6X7</accession>
<evidence type="ECO:0000256" key="4">
    <source>
        <dbReference type="ARBA" id="ARBA00023224"/>
    </source>
</evidence>
<dbReference type="Pfam" id="PF00631">
    <property type="entry name" value="G-gamma"/>
    <property type="match status" value="1"/>
</dbReference>
<dbReference type="InterPro" id="IPR015898">
    <property type="entry name" value="G-protein_gamma-like_dom"/>
</dbReference>
<keyword evidence="3 5" id="KW-0472">Membrane</keyword>
<evidence type="ECO:0000313" key="8">
    <source>
        <dbReference type="EMBL" id="AGB13745.1"/>
    </source>
</evidence>
<dbReference type="PRINTS" id="PR00321">
    <property type="entry name" value="GPROTEING"/>
</dbReference>
<comment type="subcellular location">
    <subcellularLocation>
        <location evidence="5">Cell membrane</location>
        <topology evidence="5">Lipid-anchor</topology>
        <orientation evidence="5">Cytoplasmic side</orientation>
    </subcellularLocation>
</comment>
<gene>
    <name evidence="8" type="ORF">ML012011a</name>
</gene>
<feature type="domain" description="G protein gamma" evidence="7">
    <location>
        <begin position="2"/>
        <end position="61"/>
    </location>
</feature>
<dbReference type="SMART" id="SM01224">
    <property type="entry name" value="G_gamma"/>
    <property type="match status" value="1"/>
</dbReference>
<comment type="similarity">
    <text evidence="1 5">Belongs to the G protein gamma family.</text>
</comment>
<evidence type="ECO:0000256" key="6">
    <source>
        <dbReference type="SAM" id="MobiDB-lite"/>
    </source>
</evidence>
<comment type="subunit">
    <text evidence="5">G proteins are composed of 3 units; alpha, beta and gamma.</text>
</comment>
<name>L0I6X7_MNELE</name>
<dbReference type="SUPFAM" id="SSF48670">
    <property type="entry name" value="Transducin (heterotrimeric G protein), gamma chain"/>
    <property type="match status" value="1"/>
</dbReference>
<dbReference type="PANTHER" id="PTHR13809">
    <property type="entry name" value="GUANINE NUCLEOTIDE-BINDING PROTEIN GAMMA SUBUNIT"/>
    <property type="match status" value="1"/>
</dbReference>
<organism evidence="8">
    <name type="scientific">Mnemiopsis leidyi</name>
    <name type="common">Sea walnut</name>
    <name type="synonym">Warty comb jellyfish</name>
    <dbReference type="NCBI Taxonomy" id="27923"/>
    <lineage>
        <taxon>Eukaryota</taxon>
        <taxon>Metazoa</taxon>
        <taxon>Ctenophora</taxon>
        <taxon>Tentaculata</taxon>
        <taxon>Lobata</taxon>
        <taxon>Bolinopsidae</taxon>
        <taxon>Mnemiopsis</taxon>
    </lineage>
</organism>